<gene>
    <name evidence="2" type="ORF">ONZ51_g10308</name>
</gene>
<evidence type="ECO:0000313" key="2">
    <source>
        <dbReference type="EMBL" id="KAJ8463354.1"/>
    </source>
</evidence>
<comment type="caution">
    <text evidence="2">The sequence shown here is derived from an EMBL/GenBank/DDBJ whole genome shotgun (WGS) entry which is preliminary data.</text>
</comment>
<dbReference type="Proteomes" id="UP001215151">
    <property type="component" value="Unassembled WGS sequence"/>
</dbReference>
<dbReference type="EMBL" id="JAPEVG010000399">
    <property type="protein sequence ID" value="KAJ8463354.1"/>
    <property type="molecule type" value="Genomic_DNA"/>
</dbReference>
<evidence type="ECO:0000313" key="3">
    <source>
        <dbReference type="Proteomes" id="UP001215151"/>
    </source>
</evidence>
<dbReference type="AlphaFoldDB" id="A0AAD7TJQ6"/>
<organism evidence="2 3">
    <name type="scientific">Trametes cubensis</name>
    <dbReference type="NCBI Taxonomy" id="1111947"/>
    <lineage>
        <taxon>Eukaryota</taxon>
        <taxon>Fungi</taxon>
        <taxon>Dikarya</taxon>
        <taxon>Basidiomycota</taxon>
        <taxon>Agaricomycotina</taxon>
        <taxon>Agaricomycetes</taxon>
        <taxon>Polyporales</taxon>
        <taxon>Polyporaceae</taxon>
        <taxon>Trametes</taxon>
    </lineage>
</organism>
<sequence>MQPKFAAFLALAAVAVQAAPEKRDSSSGNGFETITLPNGTPFIIPTGTVDVGVAASFVDANSGVIASVLGTETLLKLEASVAFVEAEEAIGAATTQLTAIVTTINSAPVVKVSSIGGKNEITIATGTKAVATTVFGGKSFTVVPNAAQQLASVPRGLWAGAAAVLGSMALGAVFVL</sequence>
<accession>A0AAD7TJQ6</accession>
<name>A0AAD7TJQ6_9APHY</name>
<keyword evidence="3" id="KW-1185">Reference proteome</keyword>
<proteinExistence type="predicted"/>
<feature type="chain" id="PRO_5042197561" evidence="1">
    <location>
        <begin position="19"/>
        <end position="176"/>
    </location>
</feature>
<keyword evidence="1" id="KW-0732">Signal</keyword>
<feature type="signal peptide" evidence="1">
    <location>
        <begin position="1"/>
        <end position="18"/>
    </location>
</feature>
<reference evidence="2" key="1">
    <citation type="submission" date="2022-11" db="EMBL/GenBank/DDBJ databases">
        <title>Genome Sequence of Cubamyces cubensis.</title>
        <authorList>
            <person name="Buettner E."/>
        </authorList>
    </citation>
    <scope>NUCLEOTIDE SEQUENCE</scope>
    <source>
        <strain evidence="2">MPL-01</strain>
    </source>
</reference>
<protein>
    <submittedName>
        <fullName evidence="2">Uncharacterized protein</fullName>
    </submittedName>
</protein>
<evidence type="ECO:0000256" key="1">
    <source>
        <dbReference type="SAM" id="SignalP"/>
    </source>
</evidence>